<accession>A0A024TIQ7</accession>
<protein>
    <submittedName>
        <fullName evidence="2">Uncharacterized protein</fullName>
    </submittedName>
</protein>
<evidence type="ECO:0000256" key="1">
    <source>
        <dbReference type="SAM" id="MobiDB-lite"/>
    </source>
</evidence>
<dbReference type="AlphaFoldDB" id="A0A024TIQ7"/>
<organism evidence="2">
    <name type="scientific">Aphanomyces invadans</name>
    <dbReference type="NCBI Taxonomy" id="157072"/>
    <lineage>
        <taxon>Eukaryota</taxon>
        <taxon>Sar</taxon>
        <taxon>Stramenopiles</taxon>
        <taxon>Oomycota</taxon>
        <taxon>Saprolegniomycetes</taxon>
        <taxon>Saprolegniales</taxon>
        <taxon>Verrucalvaceae</taxon>
        <taxon>Aphanomyces</taxon>
    </lineage>
</organism>
<proteinExistence type="predicted"/>
<name>A0A024TIQ7_9STRA</name>
<reference evidence="2" key="1">
    <citation type="submission" date="2013-12" db="EMBL/GenBank/DDBJ databases">
        <title>The Genome Sequence of Aphanomyces invadans NJM9701.</title>
        <authorList>
            <consortium name="The Broad Institute Genomics Platform"/>
            <person name="Russ C."/>
            <person name="Tyler B."/>
            <person name="van West P."/>
            <person name="Dieguez-Uribeondo J."/>
            <person name="Young S.K."/>
            <person name="Zeng Q."/>
            <person name="Gargeya S."/>
            <person name="Fitzgerald M."/>
            <person name="Abouelleil A."/>
            <person name="Alvarado L."/>
            <person name="Chapman S.B."/>
            <person name="Gainer-Dewar J."/>
            <person name="Goldberg J."/>
            <person name="Griggs A."/>
            <person name="Gujja S."/>
            <person name="Hansen M."/>
            <person name="Howarth C."/>
            <person name="Imamovic A."/>
            <person name="Ireland A."/>
            <person name="Larimer J."/>
            <person name="McCowan C."/>
            <person name="Murphy C."/>
            <person name="Pearson M."/>
            <person name="Poon T.W."/>
            <person name="Priest M."/>
            <person name="Roberts A."/>
            <person name="Saif S."/>
            <person name="Shea T."/>
            <person name="Sykes S."/>
            <person name="Wortman J."/>
            <person name="Nusbaum C."/>
            <person name="Birren B."/>
        </authorList>
    </citation>
    <scope>NUCLEOTIDE SEQUENCE [LARGE SCALE GENOMIC DNA]</scope>
    <source>
        <strain evidence="2">NJM9701</strain>
    </source>
</reference>
<dbReference type="GeneID" id="20089302"/>
<dbReference type="RefSeq" id="XP_008877468.1">
    <property type="nucleotide sequence ID" value="XM_008879246.1"/>
</dbReference>
<evidence type="ECO:0000313" key="2">
    <source>
        <dbReference type="EMBL" id="ETV93908.1"/>
    </source>
</evidence>
<dbReference type="VEuPathDB" id="FungiDB:H310_12252"/>
<gene>
    <name evidence="2" type="ORF">H310_12252</name>
</gene>
<sequence length="62" mass="7074">MSYRIDPMQLPTQQPEPTKELDHGSCTPDSDTGSLKLRDILNPARSSQFDLDDECEVDYDEE</sequence>
<feature type="region of interest" description="Disordered" evidence="1">
    <location>
        <begin position="1"/>
        <end position="36"/>
    </location>
</feature>
<dbReference type="EMBL" id="KI913988">
    <property type="protein sequence ID" value="ETV93908.1"/>
    <property type="molecule type" value="Genomic_DNA"/>
</dbReference>